<dbReference type="Pfam" id="PF14292">
    <property type="entry name" value="SusE"/>
    <property type="match status" value="1"/>
</dbReference>
<evidence type="ECO:0000259" key="2">
    <source>
        <dbReference type="Pfam" id="PF16411"/>
    </source>
</evidence>
<dbReference type="GO" id="GO:2001070">
    <property type="term" value="F:starch binding"/>
    <property type="evidence" value="ECO:0007669"/>
    <property type="project" value="InterPro"/>
</dbReference>
<dbReference type="OrthoDB" id="975117at2"/>
<dbReference type="CDD" id="cd12967">
    <property type="entry name" value="CBM_SusE-F_like_u1"/>
    <property type="match status" value="1"/>
</dbReference>
<proteinExistence type="predicted"/>
<name>A0A2M9CXI8_9BACT</name>
<evidence type="ECO:0000259" key="1">
    <source>
        <dbReference type="Pfam" id="PF14292"/>
    </source>
</evidence>
<dbReference type="GO" id="GO:0019867">
    <property type="term" value="C:outer membrane"/>
    <property type="evidence" value="ECO:0007669"/>
    <property type="project" value="InterPro"/>
</dbReference>
<dbReference type="InterPro" id="IPR032187">
    <property type="entry name" value="SusF/SusE-like_C"/>
</dbReference>
<dbReference type="EMBL" id="PGFG01000001">
    <property type="protein sequence ID" value="PJJ76613.1"/>
    <property type="molecule type" value="Genomic_DNA"/>
</dbReference>
<dbReference type="AlphaFoldDB" id="A0A2M9CXI8"/>
<accession>A0A2M9CXI8</accession>
<protein>
    <submittedName>
        <fullName evidence="3">Uncharacterized protein DUF5019</fullName>
    </submittedName>
</protein>
<evidence type="ECO:0000313" key="3">
    <source>
        <dbReference type="EMBL" id="PJJ76613.1"/>
    </source>
</evidence>
<dbReference type="Proteomes" id="UP000230000">
    <property type="component" value="Unassembled WGS sequence"/>
</dbReference>
<evidence type="ECO:0000313" key="4">
    <source>
        <dbReference type="Proteomes" id="UP000230000"/>
    </source>
</evidence>
<feature type="domain" description="Outer membrane protein SusF/SusE-like C-terminal" evidence="2">
    <location>
        <begin position="281"/>
        <end position="361"/>
    </location>
</feature>
<sequence length="371" mass="39744">MRNISFHRLLMTVAGLLIITGYSACKKDEIRAVLQLPKAAPTLQSSATTLVLDSSQASQTAVTFSWAPVNYGYNADVTYTLQFDVPADSFHNPVNVTAGINKTSFSFTVADFNTLAIQSLGLPFGQSGTVLVRLASNVNQFNGNPSLVPTVYSDSLVLQVTPYQVVINYPSLWVPGDYQGWNPAAAPKVASVKANGIYEGYVYFPPGGTFQFKFTSAPDWSHINYGDGGNMTLDAAAGTASGNLSTDGGAGNLQVPGTGYYRLIANTGNLTWSATRTTWSVIGDATPGGWSTDTDMTFDPSTQTWSVTVNLVSSGSFKFRANHAWDINFGFDNGQLIYNGSNIPVPSDGKYLITLNLSVAGNYTFSMKKVN</sequence>
<dbReference type="Pfam" id="PF16411">
    <property type="entry name" value="SusF_SusE"/>
    <property type="match status" value="1"/>
</dbReference>
<dbReference type="InterPro" id="IPR025970">
    <property type="entry name" value="SusE"/>
</dbReference>
<dbReference type="Gene3D" id="2.60.40.3620">
    <property type="match status" value="2"/>
</dbReference>
<feature type="domain" description="SusE outer membrane protein" evidence="1">
    <location>
        <begin position="28"/>
        <end position="134"/>
    </location>
</feature>
<organism evidence="3 4">
    <name type="scientific">Thermoflavifilum aggregans</name>
    <dbReference type="NCBI Taxonomy" id="454188"/>
    <lineage>
        <taxon>Bacteria</taxon>
        <taxon>Pseudomonadati</taxon>
        <taxon>Bacteroidota</taxon>
        <taxon>Chitinophagia</taxon>
        <taxon>Chitinophagales</taxon>
        <taxon>Chitinophagaceae</taxon>
        <taxon>Thermoflavifilum</taxon>
    </lineage>
</organism>
<dbReference type="RefSeq" id="WP_157853903.1">
    <property type="nucleotide sequence ID" value="NZ_PGFG01000001.1"/>
</dbReference>
<reference evidence="3 4" key="1">
    <citation type="submission" date="2017-11" db="EMBL/GenBank/DDBJ databases">
        <title>Genomic Encyclopedia of Archaeal and Bacterial Type Strains, Phase II (KMG-II): From Individual Species to Whole Genera.</title>
        <authorList>
            <person name="Goeker M."/>
        </authorList>
    </citation>
    <scope>NUCLEOTIDE SEQUENCE [LARGE SCALE GENOMIC DNA]</scope>
    <source>
        <strain evidence="3 4">DSM 27268</strain>
    </source>
</reference>
<comment type="caution">
    <text evidence="3">The sequence shown here is derived from an EMBL/GenBank/DDBJ whole genome shotgun (WGS) entry which is preliminary data.</text>
</comment>
<dbReference type="CDD" id="cd12956">
    <property type="entry name" value="CBM_SusE-F_like"/>
    <property type="match status" value="1"/>
</dbReference>
<keyword evidence="4" id="KW-1185">Reference proteome</keyword>
<gene>
    <name evidence="3" type="ORF">BXY57_2244</name>
</gene>